<name>A0ABQ7GML3_DUNSA</name>
<evidence type="ECO:0000313" key="2">
    <source>
        <dbReference type="EMBL" id="KAF5835853.1"/>
    </source>
</evidence>
<feature type="transmembrane region" description="Helical" evidence="1">
    <location>
        <begin position="52"/>
        <end position="72"/>
    </location>
</feature>
<accession>A0ABQ7GML3</accession>
<keyword evidence="3" id="KW-1185">Reference proteome</keyword>
<organism evidence="2 3">
    <name type="scientific">Dunaliella salina</name>
    <name type="common">Green alga</name>
    <name type="synonym">Protococcus salinus</name>
    <dbReference type="NCBI Taxonomy" id="3046"/>
    <lineage>
        <taxon>Eukaryota</taxon>
        <taxon>Viridiplantae</taxon>
        <taxon>Chlorophyta</taxon>
        <taxon>core chlorophytes</taxon>
        <taxon>Chlorophyceae</taxon>
        <taxon>CS clade</taxon>
        <taxon>Chlamydomonadales</taxon>
        <taxon>Dunaliellaceae</taxon>
        <taxon>Dunaliella</taxon>
    </lineage>
</organism>
<comment type="caution">
    <text evidence="2">The sequence shown here is derived from an EMBL/GenBank/DDBJ whole genome shotgun (WGS) entry which is preliminary data.</text>
</comment>
<dbReference type="Proteomes" id="UP000815325">
    <property type="component" value="Unassembled WGS sequence"/>
</dbReference>
<evidence type="ECO:0000313" key="3">
    <source>
        <dbReference type="Proteomes" id="UP000815325"/>
    </source>
</evidence>
<gene>
    <name evidence="2" type="ORF">DUNSADRAFT_6786</name>
</gene>
<sequence>MQAGCWFVGHVLADDDHKMRGRILATSRARAPDDYIFENMCMSKPDKFWRVLGIRTLYLVMLIACALIVSGLSSRTRVDLDLTQLGWTKQKLAVDIARAGEAIPAGSTDLPSAQLRGLYEEAMQEAASQATTPAYSTDLALKANFTDFCHMALVVCADYYNRELGGGEDNVTLILKWGRHFMWGEPNDRFTYERRLMRKLDDRSLMGEEDPTDYQGTDIALTACAACYCSGLNDAEKEEQKTGRWLSLTQSHCWAYTLG</sequence>
<keyword evidence="1" id="KW-1133">Transmembrane helix</keyword>
<dbReference type="EMBL" id="MU069685">
    <property type="protein sequence ID" value="KAF5835853.1"/>
    <property type="molecule type" value="Genomic_DNA"/>
</dbReference>
<keyword evidence="1" id="KW-0472">Membrane</keyword>
<protein>
    <submittedName>
        <fullName evidence="2">Uncharacterized protein</fullName>
    </submittedName>
</protein>
<proteinExistence type="predicted"/>
<evidence type="ECO:0000256" key="1">
    <source>
        <dbReference type="SAM" id="Phobius"/>
    </source>
</evidence>
<reference evidence="2" key="1">
    <citation type="submission" date="2017-08" db="EMBL/GenBank/DDBJ databases">
        <authorList>
            <person name="Polle J.E."/>
            <person name="Barry K."/>
            <person name="Cushman J."/>
            <person name="Schmutz J."/>
            <person name="Tran D."/>
            <person name="Hathwaick L.T."/>
            <person name="Yim W.C."/>
            <person name="Jenkins J."/>
            <person name="Mckie-Krisberg Z.M."/>
            <person name="Prochnik S."/>
            <person name="Lindquist E."/>
            <person name="Dockter R.B."/>
            <person name="Adam C."/>
            <person name="Molina H."/>
            <person name="Bunkerborg J."/>
            <person name="Jin E."/>
            <person name="Buchheim M."/>
            <person name="Magnuson J."/>
        </authorList>
    </citation>
    <scope>NUCLEOTIDE SEQUENCE</scope>
    <source>
        <strain evidence="2">CCAP 19/18</strain>
    </source>
</reference>
<keyword evidence="1" id="KW-0812">Transmembrane</keyword>